<evidence type="ECO:0000259" key="13">
    <source>
        <dbReference type="PROSITE" id="PS50888"/>
    </source>
</evidence>
<dbReference type="GO" id="GO:0000981">
    <property type="term" value="F:DNA-binding transcription factor activity, RNA polymerase II-specific"/>
    <property type="evidence" value="ECO:0007669"/>
    <property type="project" value="TreeGrafter"/>
</dbReference>
<dbReference type="GO" id="GO:0000978">
    <property type="term" value="F:RNA polymerase II cis-regulatory region sequence-specific DNA binding"/>
    <property type="evidence" value="ECO:0007669"/>
    <property type="project" value="TreeGrafter"/>
</dbReference>
<keyword evidence="11" id="KW-0175">Coiled coil</keyword>
<evidence type="ECO:0000313" key="15">
    <source>
        <dbReference type="Proteomes" id="UP000699462"/>
    </source>
</evidence>
<dbReference type="PROSITE" id="PS50888">
    <property type="entry name" value="BHLH"/>
    <property type="match status" value="1"/>
</dbReference>
<dbReference type="Gene3D" id="4.10.280.10">
    <property type="entry name" value="Helix-loop-helix DNA-binding domain"/>
    <property type="match status" value="1"/>
</dbReference>
<keyword evidence="9" id="KW-0804">Transcription</keyword>
<evidence type="ECO:0000256" key="12">
    <source>
        <dbReference type="SAM" id="MobiDB-lite"/>
    </source>
</evidence>
<dbReference type="PANTHER" id="PTHR46062:SF1">
    <property type="entry name" value="LP12374P"/>
    <property type="match status" value="1"/>
</dbReference>
<evidence type="ECO:0000256" key="10">
    <source>
        <dbReference type="ARBA" id="ARBA00023242"/>
    </source>
</evidence>
<evidence type="ECO:0000256" key="3">
    <source>
        <dbReference type="ARBA" id="ARBA00022692"/>
    </source>
</evidence>
<protein>
    <recommendedName>
        <fullName evidence="13">BHLH domain-containing protein</fullName>
    </recommendedName>
</protein>
<keyword evidence="8" id="KW-0472">Membrane</keyword>
<feature type="region of interest" description="Disordered" evidence="12">
    <location>
        <begin position="321"/>
        <end position="346"/>
    </location>
</feature>
<dbReference type="OrthoDB" id="2133190at2759"/>
<accession>A0A8T0DI33</accession>
<dbReference type="InterPro" id="IPR036638">
    <property type="entry name" value="HLH_DNA-bd_sf"/>
</dbReference>
<keyword evidence="3" id="KW-0812">Transmembrane</keyword>
<evidence type="ECO:0000256" key="1">
    <source>
        <dbReference type="ARBA" id="ARBA00004123"/>
    </source>
</evidence>
<name>A0A8T0DI33_9TREM</name>
<dbReference type="GO" id="GO:0005789">
    <property type="term" value="C:endoplasmic reticulum membrane"/>
    <property type="evidence" value="ECO:0007669"/>
    <property type="project" value="UniProtKB-SubCell"/>
</dbReference>
<dbReference type="GO" id="GO:0005634">
    <property type="term" value="C:nucleus"/>
    <property type="evidence" value="ECO:0007669"/>
    <property type="project" value="UniProtKB-SubCell"/>
</dbReference>
<gene>
    <name evidence="14" type="ORF">P879_04926</name>
</gene>
<evidence type="ECO:0000256" key="9">
    <source>
        <dbReference type="ARBA" id="ARBA00023163"/>
    </source>
</evidence>
<dbReference type="InterPro" id="IPR011598">
    <property type="entry name" value="bHLH_dom"/>
</dbReference>
<keyword evidence="7" id="KW-0238">DNA-binding</keyword>
<keyword evidence="15" id="KW-1185">Reference proteome</keyword>
<evidence type="ECO:0000256" key="7">
    <source>
        <dbReference type="ARBA" id="ARBA00023125"/>
    </source>
</evidence>
<sequence>MEFEIFCDPLLNEFTDQLLDDIDIHDFDDFTPEDEQQFFVTNGVKHPEFKSEPVEDNNWSKSNHATLEALLKSQPSPSVPPAPDLRSDLNTGTQRESYHAVCNFTNSVNLQRRSTLPITKPDCNPFYEKDAHIKAPSKSRLICEYLGKRATDKTSSHNTAKLRGDWSNTVVFSVGENVNVAPSHSKQEQSASCHRIVAALRDTDTEHNPMWPSDVQLGDAESDASARDHFLCDAKGGRRAPHNTIEKRYRASINGRIDELRKILIPCPNADTKINKSAVLRHAINRIKELEEKNQHLQAEVTTLRALCTSGRFQSYNDCSPESGISSLEPSPSASSTFSGPDFGNSTSPSTGTSCGSLFNVSVGCLNQSVTTENCATSIENIDLYATATTPWPFGLNDLQNVYNTNSSSFMQRAEFIPDNRSTYCAPDESLHTPPDLVDCALISEAPQGTYDSMLPPNIEQPGPVGDLTVIHPVTLGQPSFNGSDMPVSSAVVNSQLGKRVAVSVNTGPSKVRRHVFPLVPIDNKRRPSEPVLSKPNTLLIRDVSIEAVPTSTTQNTFPMVRHLLSSGSLNAAPPTTIQSVVPTAQQPYAYNPPSGFNGVAARTTLCVAALCLIALDPVVLTGRGNTKSADVLSTGTSSSRRLLSAFNTFSAESPSPWSVSLVYLVQWIVALCLCLWACRKPSVSTRTFRSMTENCKYRPDKCNDKLDAICGHWMEANQALNQASWSLAEFRLHLCLSELNEPFSYRSSMASPVNLAGQVFSRMYRVLDWAILLADVAYTLFSRLPQLLMWTLSIVPGHPLYSSKRDDIQVESSVLTAAEVRLRLLELHLLASDSRSGNSTLRTGGDLLFCTRLIMACVRDFIDSFLHVLRCRHRNDNQINKSVKTDSLPDYLLFKAGFLLILASTKNSILKFLKCPLLRWTLLASEFLPSRTPWARWITNPVVQSMLLTGQLATNDQARCASHDSDIEHRLQTSLQRQLTDRCLRTIVGSQQSELSHLEPIIDTLLQVCNVKEKTGGSPPSNASLDEEVTTVQWWAQFVNAAWNYRSRSVNSSPINCSNLPFLDAPSAAVLSCPQSGLLAEAVWLAYRSVMGLHTGSETDCVSAQRSGLLLRRFCQQTAEGRIRGNLAEDESDGSTFWISASEVLAADWVLTVLTNQLTAFRGAARRGSSNLSMSSMMTAFGAGLWVLQQSSRMLGSTKPKWVTKQLSYYETIHRLALGANPVRSRLVLLHLSRSFTNSPLTCLPVTANRSEDRDCNPLIPVSTDSDENVLTEEPVPTLDDRQFQMSSKEVLPNSRQMRCTSITQSPGQ</sequence>
<dbReference type="GO" id="GO:0046983">
    <property type="term" value="F:protein dimerization activity"/>
    <property type="evidence" value="ECO:0007669"/>
    <property type="project" value="InterPro"/>
</dbReference>
<evidence type="ECO:0000256" key="5">
    <source>
        <dbReference type="ARBA" id="ARBA00022989"/>
    </source>
</evidence>
<keyword evidence="4" id="KW-0256">Endoplasmic reticulum</keyword>
<comment type="caution">
    <text evidence="14">The sequence shown here is derived from an EMBL/GenBank/DDBJ whole genome shotgun (WGS) entry which is preliminary data.</text>
</comment>
<evidence type="ECO:0000256" key="8">
    <source>
        <dbReference type="ARBA" id="ARBA00023136"/>
    </source>
</evidence>
<dbReference type="PANTHER" id="PTHR46062">
    <property type="entry name" value="STEROL REGULATORY ELEMENT-BINDING PROTEIN"/>
    <property type="match status" value="1"/>
</dbReference>
<dbReference type="EMBL" id="JTDF01005137">
    <property type="protein sequence ID" value="KAF8566411.1"/>
    <property type="molecule type" value="Genomic_DNA"/>
</dbReference>
<evidence type="ECO:0000313" key="14">
    <source>
        <dbReference type="EMBL" id="KAF8566411.1"/>
    </source>
</evidence>
<evidence type="ECO:0000256" key="6">
    <source>
        <dbReference type="ARBA" id="ARBA00023015"/>
    </source>
</evidence>
<feature type="coiled-coil region" evidence="11">
    <location>
        <begin position="280"/>
        <end position="307"/>
    </location>
</feature>
<keyword evidence="10" id="KW-0539">Nucleus</keyword>
<dbReference type="Pfam" id="PF00010">
    <property type="entry name" value="HLH"/>
    <property type="match status" value="1"/>
</dbReference>
<evidence type="ECO:0000256" key="4">
    <source>
        <dbReference type="ARBA" id="ARBA00022824"/>
    </source>
</evidence>
<keyword evidence="5" id="KW-1133">Transmembrane helix</keyword>
<dbReference type="SUPFAM" id="SSF47459">
    <property type="entry name" value="HLH, helix-loop-helix DNA-binding domain"/>
    <property type="match status" value="1"/>
</dbReference>
<keyword evidence="6" id="KW-0805">Transcription regulation</keyword>
<comment type="subcellular location">
    <subcellularLocation>
        <location evidence="2">Endoplasmic reticulum membrane</location>
        <topology evidence="2">Multi-pass membrane protein</topology>
    </subcellularLocation>
    <subcellularLocation>
        <location evidence="1">Nucleus</location>
    </subcellularLocation>
</comment>
<dbReference type="SMART" id="SM00353">
    <property type="entry name" value="HLH"/>
    <property type="match status" value="1"/>
</dbReference>
<evidence type="ECO:0000256" key="2">
    <source>
        <dbReference type="ARBA" id="ARBA00004477"/>
    </source>
</evidence>
<evidence type="ECO:0000256" key="11">
    <source>
        <dbReference type="SAM" id="Coils"/>
    </source>
</evidence>
<reference evidence="14 15" key="1">
    <citation type="submission" date="2019-07" db="EMBL/GenBank/DDBJ databases">
        <title>Annotation for the trematode Paragonimus westermani.</title>
        <authorList>
            <person name="Choi Y.-J."/>
        </authorList>
    </citation>
    <scope>NUCLEOTIDE SEQUENCE [LARGE SCALE GENOMIC DNA]</scope>
    <source>
        <strain evidence="14">180907_Pwestermani</strain>
    </source>
</reference>
<dbReference type="Proteomes" id="UP000699462">
    <property type="component" value="Unassembled WGS sequence"/>
</dbReference>
<proteinExistence type="predicted"/>
<feature type="domain" description="BHLH" evidence="13">
    <location>
        <begin position="237"/>
        <end position="290"/>
    </location>
</feature>
<organism evidence="14 15">
    <name type="scientific">Paragonimus westermani</name>
    <dbReference type="NCBI Taxonomy" id="34504"/>
    <lineage>
        <taxon>Eukaryota</taxon>
        <taxon>Metazoa</taxon>
        <taxon>Spiralia</taxon>
        <taxon>Lophotrochozoa</taxon>
        <taxon>Platyhelminthes</taxon>
        <taxon>Trematoda</taxon>
        <taxon>Digenea</taxon>
        <taxon>Plagiorchiida</taxon>
        <taxon>Troglotremata</taxon>
        <taxon>Troglotrematidae</taxon>
        <taxon>Paragonimus</taxon>
    </lineage>
</organism>